<keyword evidence="4" id="KW-0378">Hydrolase</keyword>
<keyword evidence="1" id="KW-0456">Lyase</keyword>
<dbReference type="Gene3D" id="3.20.20.140">
    <property type="entry name" value="Metal-dependent hydrolases"/>
    <property type="match status" value="1"/>
</dbReference>
<feature type="compositionally biased region" description="Polar residues" evidence="2">
    <location>
        <begin position="206"/>
        <end position="217"/>
    </location>
</feature>
<evidence type="ECO:0000313" key="4">
    <source>
        <dbReference type="EMBL" id="EQD68918.1"/>
    </source>
</evidence>
<dbReference type="InterPro" id="IPR032465">
    <property type="entry name" value="ACMSD"/>
</dbReference>
<evidence type="ECO:0000256" key="2">
    <source>
        <dbReference type="SAM" id="MobiDB-lite"/>
    </source>
</evidence>
<feature type="non-terminal residue" evidence="4">
    <location>
        <position position="271"/>
    </location>
</feature>
<dbReference type="Pfam" id="PF04909">
    <property type="entry name" value="Amidohydro_2"/>
    <property type="match status" value="1"/>
</dbReference>
<feature type="compositionally biased region" description="Pro residues" evidence="2">
    <location>
        <begin position="256"/>
        <end position="271"/>
    </location>
</feature>
<gene>
    <name evidence="4" type="ORF">B2A_00246</name>
</gene>
<dbReference type="InterPro" id="IPR006680">
    <property type="entry name" value="Amidohydro-rel"/>
</dbReference>
<dbReference type="GO" id="GO:0016831">
    <property type="term" value="F:carboxy-lyase activity"/>
    <property type="evidence" value="ECO:0007669"/>
    <property type="project" value="InterPro"/>
</dbReference>
<comment type="caution">
    <text evidence="4">The sequence shown here is derived from an EMBL/GenBank/DDBJ whole genome shotgun (WGS) entry which is preliminary data.</text>
</comment>
<feature type="region of interest" description="Disordered" evidence="2">
    <location>
        <begin position="187"/>
        <end position="271"/>
    </location>
</feature>
<organism evidence="4">
    <name type="scientific">mine drainage metagenome</name>
    <dbReference type="NCBI Taxonomy" id="410659"/>
    <lineage>
        <taxon>unclassified sequences</taxon>
        <taxon>metagenomes</taxon>
        <taxon>ecological metagenomes</taxon>
    </lineage>
</organism>
<accession>T1BK84</accession>
<name>T1BK84_9ZZZZ</name>
<feature type="compositionally biased region" description="Basic residues" evidence="2">
    <location>
        <begin position="223"/>
        <end position="234"/>
    </location>
</feature>
<dbReference type="PANTHER" id="PTHR21240:SF19">
    <property type="entry name" value="CATALYTIC_ HYDROLASE"/>
    <property type="match status" value="1"/>
</dbReference>
<proteinExistence type="predicted"/>
<dbReference type="InterPro" id="IPR032466">
    <property type="entry name" value="Metal_Hydrolase"/>
</dbReference>
<reference evidence="4" key="1">
    <citation type="submission" date="2013-08" db="EMBL/GenBank/DDBJ databases">
        <authorList>
            <person name="Mendez C."/>
            <person name="Richter M."/>
            <person name="Ferrer M."/>
            <person name="Sanchez J."/>
        </authorList>
    </citation>
    <scope>NUCLEOTIDE SEQUENCE</scope>
</reference>
<dbReference type="SUPFAM" id="SSF51556">
    <property type="entry name" value="Metallo-dependent hydrolases"/>
    <property type="match status" value="1"/>
</dbReference>
<dbReference type="EMBL" id="AUZZ01000175">
    <property type="protein sequence ID" value="EQD68918.1"/>
    <property type="molecule type" value="Genomic_DNA"/>
</dbReference>
<feature type="domain" description="Amidohydrolase-related" evidence="3">
    <location>
        <begin position="28"/>
        <end position="184"/>
    </location>
</feature>
<evidence type="ECO:0000259" key="3">
    <source>
        <dbReference type="Pfam" id="PF04909"/>
    </source>
</evidence>
<feature type="non-terminal residue" evidence="4">
    <location>
        <position position="1"/>
    </location>
</feature>
<evidence type="ECO:0000256" key="1">
    <source>
        <dbReference type="ARBA" id="ARBA00023239"/>
    </source>
</evidence>
<dbReference type="PANTHER" id="PTHR21240">
    <property type="entry name" value="2-AMINO-3-CARBOXYLMUCONATE-6-SEMIALDEHYDE DECARBOXYLASE"/>
    <property type="match status" value="1"/>
</dbReference>
<feature type="compositionally biased region" description="Low complexity" evidence="2">
    <location>
        <begin position="187"/>
        <end position="202"/>
    </location>
</feature>
<dbReference type="GO" id="GO:0016787">
    <property type="term" value="F:hydrolase activity"/>
    <property type="evidence" value="ECO:0007669"/>
    <property type="project" value="UniProtKB-KW"/>
</dbReference>
<dbReference type="AlphaFoldDB" id="T1BK84"/>
<protein>
    <submittedName>
        <fullName evidence="4">Amidohydrolase 2</fullName>
    </submittedName>
</protein>
<reference evidence="4" key="2">
    <citation type="journal article" date="2014" name="ISME J.">
        <title>Microbial stratification in low pH oxic and suboxic macroscopic growths along an acid mine drainage.</title>
        <authorList>
            <person name="Mendez-Garcia C."/>
            <person name="Mesa V."/>
            <person name="Sprenger R.R."/>
            <person name="Richter M."/>
            <person name="Diez M.S."/>
            <person name="Solano J."/>
            <person name="Bargiela R."/>
            <person name="Golyshina O.V."/>
            <person name="Manteca A."/>
            <person name="Ramos J.L."/>
            <person name="Gallego J.R."/>
            <person name="Llorente I."/>
            <person name="Martins Dos Santos V.A."/>
            <person name="Jensen O.N."/>
            <person name="Pelaez A.I."/>
            <person name="Sanchez J."/>
            <person name="Ferrer M."/>
        </authorList>
    </citation>
    <scope>NUCLEOTIDE SEQUENCE</scope>
</reference>
<sequence>AFLDYLDRAGVDRAALINYVAPEVIGYTEKANDFVGEYCRADPERLLAVGGLRPDHPDPAREVARLADDLGVRAVKLHPPHQRFRPNAYVDGELPGLRDLYAACARHALPVIFHTGTSVFPGARNRYADPLAIEDVAIDFPELTIVLAHGGRPIWMETAVFLTRRFPNVWLEISGVPPARLLDYFPTSPGSSTRRSSGPTGPDRASGTSGPISTRSGPSVYRPMRRAASWRRTRSASSPAGRPIEILRPSRRGVTPDPPDPVPTDPVPNGR</sequence>